<accession>A0A5M4AZK1</accession>
<evidence type="ECO:0000313" key="4">
    <source>
        <dbReference type="Proteomes" id="UP000391834"/>
    </source>
</evidence>
<keyword evidence="3" id="KW-0413">Isomerase</keyword>
<dbReference type="InterPro" id="IPR036663">
    <property type="entry name" value="Fumarylacetoacetase_C_sf"/>
</dbReference>
<evidence type="ECO:0000313" key="3">
    <source>
        <dbReference type="EMBL" id="GET33320.1"/>
    </source>
</evidence>
<organism evidence="3 4">
    <name type="scientific">Prolixibacter bellariivorans</name>
    <dbReference type="NCBI Taxonomy" id="314319"/>
    <lineage>
        <taxon>Bacteria</taxon>
        <taxon>Pseudomonadati</taxon>
        <taxon>Bacteroidota</taxon>
        <taxon>Bacteroidia</taxon>
        <taxon>Marinilabiliales</taxon>
        <taxon>Prolixibacteraceae</taxon>
        <taxon>Prolixibacter</taxon>
    </lineage>
</organism>
<dbReference type="Gene3D" id="3.90.850.10">
    <property type="entry name" value="Fumarylacetoacetase-like, C-terminal domain"/>
    <property type="match status" value="1"/>
</dbReference>
<dbReference type="PANTHER" id="PTHR11820:SF7">
    <property type="entry name" value="ACYLPYRUVASE FAHD1, MITOCHONDRIAL"/>
    <property type="match status" value="1"/>
</dbReference>
<dbReference type="AlphaFoldDB" id="A0A5M4AZK1"/>
<dbReference type="RefSeq" id="WP_025864351.1">
    <property type="nucleotide sequence ID" value="NZ_BLAX01000001.1"/>
</dbReference>
<dbReference type="PANTHER" id="PTHR11820">
    <property type="entry name" value="ACYLPYRUVASE"/>
    <property type="match status" value="1"/>
</dbReference>
<sequence length="204" mass="23002">MKIICIGRNYSEHAKELKNEVPTEPVYFMKPDSALLLRNRPFYIPDFSNEIHHEVELVVKVGRLGKNIQEKFAHRYYDEIGLGVDFTARDIQRECKAKGLPWEKAKGFDSSAVLSNEFIAKSELGDVNNIAFSMKKNGEVVQDGNSSDMLFNIDKIIAYVSQFMTLKMGDLIYTGTPSGVGPVAIGDRLEGLIGDKQMFDFQIK</sequence>
<feature type="domain" description="Fumarylacetoacetase-like C-terminal" evidence="2">
    <location>
        <begin position="2"/>
        <end position="187"/>
    </location>
</feature>
<dbReference type="InterPro" id="IPR011234">
    <property type="entry name" value="Fumarylacetoacetase-like_C"/>
</dbReference>
<gene>
    <name evidence="3" type="ORF">PbJCM13498_21830</name>
</gene>
<keyword evidence="4" id="KW-1185">Reference proteome</keyword>
<dbReference type="EMBL" id="BLAX01000001">
    <property type="protein sequence ID" value="GET33320.1"/>
    <property type="molecule type" value="Genomic_DNA"/>
</dbReference>
<dbReference type="SUPFAM" id="SSF56529">
    <property type="entry name" value="FAH"/>
    <property type="match status" value="1"/>
</dbReference>
<dbReference type="Pfam" id="PF01557">
    <property type="entry name" value="FAA_hydrolase"/>
    <property type="match status" value="1"/>
</dbReference>
<comment type="caution">
    <text evidence="3">The sequence shown here is derived from an EMBL/GenBank/DDBJ whole genome shotgun (WGS) entry which is preliminary data.</text>
</comment>
<protein>
    <submittedName>
        <fullName evidence="3">2-hydroxyhepta-2,4-diene-1,7-dioate isomerase</fullName>
    </submittedName>
</protein>
<dbReference type="Proteomes" id="UP000391834">
    <property type="component" value="Unassembled WGS sequence"/>
</dbReference>
<reference evidence="3 4" key="1">
    <citation type="submission" date="2019-10" db="EMBL/GenBank/DDBJ databases">
        <title>Prolixibacter strains distinguished by the presence of nitrate reductase genes were adept at nitrate-dependent anaerobic corrosion of metallic iron and carbon steel.</title>
        <authorList>
            <person name="Iino T."/>
            <person name="Shono N."/>
            <person name="Ito K."/>
            <person name="Nakamura R."/>
            <person name="Sueoka K."/>
            <person name="Harayama S."/>
            <person name="Ohkuma M."/>
        </authorList>
    </citation>
    <scope>NUCLEOTIDE SEQUENCE [LARGE SCALE GENOMIC DNA]</scope>
    <source>
        <strain evidence="3 4">JCM 13498</strain>
    </source>
</reference>
<dbReference type="GO" id="GO:0046872">
    <property type="term" value="F:metal ion binding"/>
    <property type="evidence" value="ECO:0007669"/>
    <property type="project" value="UniProtKB-KW"/>
</dbReference>
<evidence type="ECO:0000259" key="2">
    <source>
        <dbReference type="Pfam" id="PF01557"/>
    </source>
</evidence>
<dbReference type="GO" id="GO:0016853">
    <property type="term" value="F:isomerase activity"/>
    <property type="evidence" value="ECO:0007669"/>
    <property type="project" value="UniProtKB-KW"/>
</dbReference>
<evidence type="ECO:0000256" key="1">
    <source>
        <dbReference type="ARBA" id="ARBA00022723"/>
    </source>
</evidence>
<name>A0A5M4AZK1_9BACT</name>
<keyword evidence="1" id="KW-0479">Metal-binding</keyword>
<dbReference type="OrthoDB" id="9805307at2"/>
<dbReference type="GO" id="GO:0018773">
    <property type="term" value="F:acetylpyruvate hydrolase activity"/>
    <property type="evidence" value="ECO:0007669"/>
    <property type="project" value="TreeGrafter"/>
</dbReference>
<proteinExistence type="predicted"/>